<protein>
    <submittedName>
        <fullName evidence="1">Uncharacterized protein</fullName>
    </submittedName>
</protein>
<evidence type="ECO:0000313" key="2">
    <source>
        <dbReference type="Proteomes" id="UP000186277"/>
    </source>
</evidence>
<comment type="caution">
    <text evidence="1">The sequence shown here is derived from an EMBL/GenBank/DDBJ whole genome shotgun (WGS) entry which is preliminary data.</text>
</comment>
<proteinExistence type="predicted"/>
<evidence type="ECO:0000313" key="1">
    <source>
        <dbReference type="EMBL" id="OKP09164.1"/>
    </source>
</evidence>
<dbReference type="EMBL" id="MKGR01000001">
    <property type="protein sequence ID" value="OKP09164.1"/>
    <property type="molecule type" value="Genomic_DNA"/>
</dbReference>
<organism evidence="1 2">
    <name type="scientific">Xenorhabdus thuongxuanensis</name>
    <dbReference type="NCBI Taxonomy" id="1873484"/>
    <lineage>
        <taxon>Bacteria</taxon>
        <taxon>Pseudomonadati</taxon>
        <taxon>Pseudomonadota</taxon>
        <taxon>Gammaproteobacteria</taxon>
        <taxon>Enterobacterales</taxon>
        <taxon>Morganellaceae</taxon>
        <taxon>Xenorhabdus</taxon>
    </lineage>
</organism>
<dbReference type="Proteomes" id="UP000186277">
    <property type="component" value="Unassembled WGS sequence"/>
</dbReference>
<name>A0A1Q5U9L7_9GAMM</name>
<reference evidence="1 2" key="1">
    <citation type="submission" date="2016-09" db="EMBL/GenBank/DDBJ databases">
        <title>Xenorhabdus thuongxuanensis sp. nov. and Xenorhabdus eapokensis sp. nov., isolated from Steinernema species.</title>
        <authorList>
            <person name="Kaempfer P."/>
            <person name="Tobias N.J."/>
            <person name="Phan Ke L."/>
            <person name="Bode H.B."/>
            <person name="Glaeser S.P."/>
        </authorList>
    </citation>
    <scope>NUCLEOTIDE SEQUENCE [LARGE SCALE GENOMIC DNA]</scope>
    <source>
        <strain evidence="1 2">30TX1</strain>
    </source>
</reference>
<dbReference type="AlphaFoldDB" id="A0A1Q5U9L7"/>
<dbReference type="RefSeq" id="WP_167366735.1">
    <property type="nucleotide sequence ID" value="NZ_CAWMWP010000001.1"/>
</dbReference>
<sequence>MGLTILPSRRYADGDPIDIPVGRFISVRFQIPEDSVWNMRQGEGDLWRNGQKFSVEND</sequence>
<gene>
    <name evidence="1" type="ORF">Xentx_00259</name>
</gene>
<keyword evidence="2" id="KW-1185">Reference proteome</keyword>
<accession>A0A1Q5U9L7</accession>